<dbReference type="PANTHER" id="PTHR12304">
    <property type="entry name" value="INOSINE-URIDINE PREFERRING NUCLEOSIDE HYDROLASE"/>
    <property type="match status" value="1"/>
</dbReference>
<dbReference type="GO" id="GO:0006152">
    <property type="term" value="P:purine nucleoside catabolic process"/>
    <property type="evidence" value="ECO:0007669"/>
    <property type="project" value="TreeGrafter"/>
</dbReference>
<dbReference type="InterPro" id="IPR023186">
    <property type="entry name" value="IUNH"/>
</dbReference>
<keyword evidence="5" id="KW-1185">Reference proteome</keyword>
<comment type="caution">
    <text evidence="4">The sequence shown here is derived from an EMBL/GenBank/DDBJ whole genome shotgun (WGS) entry which is preliminary data.</text>
</comment>
<evidence type="ECO:0000259" key="3">
    <source>
        <dbReference type="Pfam" id="PF01156"/>
    </source>
</evidence>
<dbReference type="AlphaFoldDB" id="A0A2T3IYR0"/>
<dbReference type="EMBL" id="PYMH01000005">
    <property type="protein sequence ID" value="PSU33740.1"/>
    <property type="molecule type" value="Genomic_DNA"/>
</dbReference>
<dbReference type="GO" id="GO:0008477">
    <property type="term" value="F:purine nucleosidase activity"/>
    <property type="evidence" value="ECO:0007669"/>
    <property type="project" value="TreeGrafter"/>
</dbReference>
<evidence type="ECO:0000256" key="2">
    <source>
        <dbReference type="ARBA" id="ARBA00023295"/>
    </source>
</evidence>
<dbReference type="PANTHER" id="PTHR12304:SF4">
    <property type="entry name" value="URIDINE NUCLEOSIDASE"/>
    <property type="match status" value="1"/>
</dbReference>
<accession>A0A2T3IYR0</accession>
<dbReference type="Pfam" id="PF01156">
    <property type="entry name" value="IU_nuc_hydro"/>
    <property type="match status" value="1"/>
</dbReference>
<feature type="domain" description="Inosine/uridine-preferring nucleoside hydrolase" evidence="3">
    <location>
        <begin position="28"/>
        <end position="235"/>
    </location>
</feature>
<proteinExistence type="predicted"/>
<dbReference type="GO" id="GO:0005829">
    <property type="term" value="C:cytosol"/>
    <property type="evidence" value="ECO:0007669"/>
    <property type="project" value="TreeGrafter"/>
</dbReference>
<name>A0A2T3IYR0_9GAMM</name>
<evidence type="ECO:0000313" key="5">
    <source>
        <dbReference type="Proteomes" id="UP000241222"/>
    </source>
</evidence>
<keyword evidence="2" id="KW-0326">Glycosidase</keyword>
<protein>
    <submittedName>
        <fullName evidence="4">Nucleoside hydrolase</fullName>
    </submittedName>
</protein>
<dbReference type="OrthoDB" id="2530052at2"/>
<organism evidence="4 5">
    <name type="scientific">Photobacterium lutimaris</name>
    <dbReference type="NCBI Taxonomy" id="388278"/>
    <lineage>
        <taxon>Bacteria</taxon>
        <taxon>Pseudomonadati</taxon>
        <taxon>Pseudomonadota</taxon>
        <taxon>Gammaproteobacteria</taxon>
        <taxon>Vibrionales</taxon>
        <taxon>Vibrionaceae</taxon>
        <taxon>Photobacterium</taxon>
    </lineage>
</organism>
<evidence type="ECO:0000313" key="4">
    <source>
        <dbReference type="EMBL" id="PSU33740.1"/>
    </source>
</evidence>
<keyword evidence="1 4" id="KW-0378">Hydrolase</keyword>
<dbReference type="Gene3D" id="3.90.245.10">
    <property type="entry name" value="Ribonucleoside hydrolase-like"/>
    <property type="match status" value="1"/>
</dbReference>
<dbReference type="SUPFAM" id="SSF53590">
    <property type="entry name" value="Nucleoside hydrolase"/>
    <property type="match status" value="1"/>
</dbReference>
<gene>
    <name evidence="4" type="ORF">C9I99_12795</name>
</gene>
<dbReference type="InterPro" id="IPR001910">
    <property type="entry name" value="Inosine/uridine_hydrolase_dom"/>
</dbReference>
<sequence length="313" mass="35258">MKAKFSSMTLSERMAKMDIPTSGNIATVIDSDTFNEIDDQFAIAWAMLRHDRIDLQAIYAAPFTNSMFNDSHEAVSDPNVGMTLSYEEIERVIDRVKVEKKPEIFKGSTRYVYQSTTAERSDAVNDLIARAHACEEVLQVVSIGAPTNIAHALLADPSITDKIHVLWLGGHSFDWHDTEEFNLLQDKDASRVLLNSGVALTLFPCMGVTNTLATSVPELQYYLAGTSEIGDYLAQEAPKCPWIGFANRKVIWDIAPIGYLIDASWYTETFVASPILNDNLTWSFDNRRHPVRVIKFIERDELFVDLFNRLIKG</sequence>
<dbReference type="InterPro" id="IPR036452">
    <property type="entry name" value="Ribo_hydro-like"/>
</dbReference>
<reference evidence="4 5" key="1">
    <citation type="submission" date="2018-03" db="EMBL/GenBank/DDBJ databases">
        <title>Whole genome sequencing of Histamine producing bacteria.</title>
        <authorList>
            <person name="Butler K."/>
        </authorList>
    </citation>
    <scope>NUCLEOTIDE SEQUENCE [LARGE SCALE GENOMIC DNA]</scope>
    <source>
        <strain evidence="4 5">JCM 13586</strain>
    </source>
</reference>
<evidence type="ECO:0000256" key="1">
    <source>
        <dbReference type="ARBA" id="ARBA00022801"/>
    </source>
</evidence>
<dbReference type="Proteomes" id="UP000241222">
    <property type="component" value="Unassembled WGS sequence"/>
</dbReference>